<dbReference type="GO" id="GO:0008360">
    <property type="term" value="P:regulation of cell shape"/>
    <property type="evidence" value="ECO:0007669"/>
    <property type="project" value="TreeGrafter"/>
</dbReference>
<evidence type="ECO:0000313" key="7">
    <source>
        <dbReference type="Proteomes" id="UP001221898"/>
    </source>
</evidence>
<keyword evidence="4" id="KW-0732">Signal</keyword>
<dbReference type="InterPro" id="IPR001627">
    <property type="entry name" value="Semap_dom"/>
</dbReference>
<dbReference type="GO" id="GO:0030334">
    <property type="term" value="P:regulation of cell migration"/>
    <property type="evidence" value="ECO:0007669"/>
    <property type="project" value="TreeGrafter"/>
</dbReference>
<dbReference type="AlphaFoldDB" id="A0AAD7RZV0"/>
<dbReference type="SUPFAM" id="SSF101912">
    <property type="entry name" value="Sema domain"/>
    <property type="match status" value="1"/>
</dbReference>
<dbReference type="GO" id="GO:0050772">
    <property type="term" value="P:positive regulation of axonogenesis"/>
    <property type="evidence" value="ECO:0007669"/>
    <property type="project" value="TreeGrafter"/>
</dbReference>
<dbReference type="GO" id="GO:0002116">
    <property type="term" value="C:semaphorin receptor complex"/>
    <property type="evidence" value="ECO:0007669"/>
    <property type="project" value="TreeGrafter"/>
</dbReference>
<feature type="region of interest" description="Disordered" evidence="3">
    <location>
        <begin position="292"/>
        <end position="317"/>
    </location>
</feature>
<feature type="chain" id="PRO_5042117466" description="Sema domain-containing protein" evidence="4">
    <location>
        <begin position="20"/>
        <end position="317"/>
    </location>
</feature>
<sequence length="317" mass="34947">MARWTQAALLLMCFCAGSCEDALPEFATETVINTVVQDSQTGRVYLGAVNAVYQLDSALVQERVTITGPKRDSRQCTPPISQTCADPKLTDNVNKLLLVHEANGSLVVCGSLFKGLCSLLNLSNIDEQVYYNDAKGEKTYVASIEETVSVVGVMSTFPKNGEQLSVFLVGKGYGSQDSAKLVSTRILQDYRDWVVFENIVEASAVQANPFVLKFLHNFRHAFKDDGFVYFLFSRTRGGTDNKNFTFVSRLCEGDPHYYSYTELQLNCGPGNAYNKVRSAYVASPGEELAQPHRRGDARTRLVQGQGAVPRTRSCSPC</sequence>
<evidence type="ECO:0000256" key="1">
    <source>
        <dbReference type="ARBA" id="ARBA00023180"/>
    </source>
</evidence>
<dbReference type="GO" id="GO:0005886">
    <property type="term" value="C:plasma membrane"/>
    <property type="evidence" value="ECO:0007669"/>
    <property type="project" value="TreeGrafter"/>
</dbReference>
<dbReference type="Gene3D" id="2.130.10.10">
    <property type="entry name" value="YVTN repeat-like/Quinoprotein amine dehydrogenase"/>
    <property type="match status" value="1"/>
</dbReference>
<name>A0AAD7RZV0_9TELE</name>
<dbReference type="GO" id="GO:0007162">
    <property type="term" value="P:negative regulation of cell adhesion"/>
    <property type="evidence" value="ECO:0007669"/>
    <property type="project" value="TreeGrafter"/>
</dbReference>
<gene>
    <name evidence="6" type="ORF">AAFF_G00060770</name>
</gene>
<dbReference type="PROSITE" id="PS51004">
    <property type="entry name" value="SEMA"/>
    <property type="match status" value="1"/>
</dbReference>
<dbReference type="GO" id="GO:0017154">
    <property type="term" value="F:semaphorin receptor activity"/>
    <property type="evidence" value="ECO:0007669"/>
    <property type="project" value="InterPro"/>
</dbReference>
<keyword evidence="7" id="KW-1185">Reference proteome</keyword>
<evidence type="ECO:0000256" key="3">
    <source>
        <dbReference type="SAM" id="MobiDB-lite"/>
    </source>
</evidence>
<keyword evidence="1" id="KW-0325">Glycoprotein</keyword>
<reference evidence="6" key="1">
    <citation type="journal article" date="2023" name="Science">
        <title>Genome structures resolve the early diversification of teleost fishes.</title>
        <authorList>
            <person name="Parey E."/>
            <person name="Louis A."/>
            <person name="Montfort J."/>
            <person name="Bouchez O."/>
            <person name="Roques C."/>
            <person name="Iampietro C."/>
            <person name="Lluch J."/>
            <person name="Castinel A."/>
            <person name="Donnadieu C."/>
            <person name="Desvignes T."/>
            <person name="Floi Bucao C."/>
            <person name="Jouanno E."/>
            <person name="Wen M."/>
            <person name="Mejri S."/>
            <person name="Dirks R."/>
            <person name="Jansen H."/>
            <person name="Henkel C."/>
            <person name="Chen W.J."/>
            <person name="Zahm M."/>
            <person name="Cabau C."/>
            <person name="Klopp C."/>
            <person name="Thompson A.W."/>
            <person name="Robinson-Rechavi M."/>
            <person name="Braasch I."/>
            <person name="Lecointre G."/>
            <person name="Bobe J."/>
            <person name="Postlethwait J.H."/>
            <person name="Berthelot C."/>
            <person name="Roest Crollius H."/>
            <person name="Guiguen Y."/>
        </authorList>
    </citation>
    <scope>NUCLEOTIDE SEQUENCE</scope>
    <source>
        <strain evidence="6">NC1722</strain>
    </source>
</reference>
<evidence type="ECO:0000259" key="5">
    <source>
        <dbReference type="PROSITE" id="PS51004"/>
    </source>
</evidence>
<dbReference type="InterPro" id="IPR031148">
    <property type="entry name" value="Plexin"/>
</dbReference>
<dbReference type="EMBL" id="JAINUG010000137">
    <property type="protein sequence ID" value="KAJ8393355.1"/>
    <property type="molecule type" value="Genomic_DNA"/>
</dbReference>
<proteinExistence type="predicted"/>
<dbReference type="PANTHER" id="PTHR22625:SF9">
    <property type="entry name" value="PLEXIN-B2"/>
    <property type="match status" value="1"/>
</dbReference>
<feature type="signal peptide" evidence="4">
    <location>
        <begin position="1"/>
        <end position="19"/>
    </location>
</feature>
<comment type="caution">
    <text evidence="2">Lacks conserved residue(s) required for the propagation of feature annotation.</text>
</comment>
<organism evidence="6 7">
    <name type="scientific">Aldrovandia affinis</name>
    <dbReference type="NCBI Taxonomy" id="143900"/>
    <lineage>
        <taxon>Eukaryota</taxon>
        <taxon>Metazoa</taxon>
        <taxon>Chordata</taxon>
        <taxon>Craniata</taxon>
        <taxon>Vertebrata</taxon>
        <taxon>Euteleostomi</taxon>
        <taxon>Actinopterygii</taxon>
        <taxon>Neopterygii</taxon>
        <taxon>Teleostei</taxon>
        <taxon>Notacanthiformes</taxon>
        <taxon>Halosauridae</taxon>
        <taxon>Aldrovandia</taxon>
    </lineage>
</organism>
<evidence type="ECO:0000256" key="4">
    <source>
        <dbReference type="SAM" id="SignalP"/>
    </source>
</evidence>
<dbReference type="PANTHER" id="PTHR22625">
    <property type="entry name" value="PLEXIN"/>
    <property type="match status" value="1"/>
</dbReference>
<feature type="domain" description="Sema" evidence="5">
    <location>
        <begin position="1"/>
        <end position="317"/>
    </location>
</feature>
<dbReference type="GO" id="GO:0007399">
    <property type="term" value="P:nervous system development"/>
    <property type="evidence" value="ECO:0007669"/>
    <property type="project" value="UniProtKB-ARBA"/>
</dbReference>
<dbReference type="Proteomes" id="UP001221898">
    <property type="component" value="Unassembled WGS sequence"/>
</dbReference>
<dbReference type="InterPro" id="IPR036352">
    <property type="entry name" value="Semap_dom_sf"/>
</dbReference>
<protein>
    <recommendedName>
        <fullName evidence="5">Sema domain-containing protein</fullName>
    </recommendedName>
</protein>
<dbReference type="SMART" id="SM00630">
    <property type="entry name" value="Sema"/>
    <property type="match status" value="1"/>
</dbReference>
<evidence type="ECO:0000256" key="2">
    <source>
        <dbReference type="PROSITE-ProRule" id="PRU00352"/>
    </source>
</evidence>
<dbReference type="InterPro" id="IPR015943">
    <property type="entry name" value="WD40/YVTN_repeat-like_dom_sf"/>
</dbReference>
<comment type="caution">
    <text evidence="6">The sequence shown here is derived from an EMBL/GenBank/DDBJ whole genome shotgun (WGS) entry which is preliminary data.</text>
</comment>
<accession>A0AAD7RZV0</accession>
<evidence type="ECO:0000313" key="6">
    <source>
        <dbReference type="EMBL" id="KAJ8393355.1"/>
    </source>
</evidence>